<evidence type="ECO:0000313" key="3">
    <source>
        <dbReference type="Proteomes" id="UP000261540"/>
    </source>
</evidence>
<dbReference type="PANTHER" id="PTHR47135:SF3">
    <property type="entry name" value="FIBRONECTIN TYPE-III DOMAIN-CONTAINING PROTEIN"/>
    <property type="match status" value="1"/>
</dbReference>
<feature type="domain" description="Fibronectin type-III" evidence="1">
    <location>
        <begin position="29"/>
        <end position="119"/>
    </location>
</feature>
<name>A0A3B3RPV5_9TELE</name>
<accession>A0A3B3RPV5</accession>
<evidence type="ECO:0000313" key="2">
    <source>
        <dbReference type="Ensembl" id="ENSPKIP00000019751.1"/>
    </source>
</evidence>
<dbReference type="SUPFAM" id="SSF49265">
    <property type="entry name" value="Fibronectin type III"/>
    <property type="match status" value="2"/>
</dbReference>
<feature type="domain" description="Fibronectin type-III" evidence="1">
    <location>
        <begin position="203"/>
        <end position="288"/>
    </location>
</feature>
<dbReference type="SMART" id="SM00060">
    <property type="entry name" value="FN3"/>
    <property type="match status" value="3"/>
</dbReference>
<keyword evidence="3" id="KW-1185">Reference proteome</keyword>
<dbReference type="GeneTree" id="ENSGT00940000157064"/>
<reference evidence="2" key="2">
    <citation type="submission" date="2025-09" db="UniProtKB">
        <authorList>
            <consortium name="Ensembl"/>
        </authorList>
    </citation>
    <scope>IDENTIFICATION</scope>
</reference>
<dbReference type="Pfam" id="PF00041">
    <property type="entry name" value="fn3"/>
    <property type="match status" value="1"/>
</dbReference>
<proteinExistence type="predicted"/>
<sequence length="307" mass="32596">QNYYVYVTAFRGSCKSMPSLTVQVPSPCTPQQVSGNLECGTNSAWVMWDPTPGALTYRVTAESVDGHNSSCPGSPSSSPCNVPSLQCGMTYTFRVTAIGHICESQSSSTYKLMTPCLPKSITAVTECHSDTIQVTWERTQASPLYIAIADGNDGSTLSCNSTMGTCQLAGAHCGTEYNVIVASYSDKCSSLRSSPYTITTPCTPQDIIVDACNSEGIKVSWPNSSVAEFYLMTATGEDGNTLTWNMSESHPTLTGLRCGHAYSFSVIATAMGCTSLASSPITLSTPCIPDNLMVQMECASKSAALSW</sequence>
<dbReference type="PANTHER" id="PTHR47135">
    <property type="entry name" value="FIBRONECTIN TYPE III DOMAIN-CONTAINING PROTEIN 7"/>
    <property type="match status" value="1"/>
</dbReference>
<organism evidence="2 3">
    <name type="scientific">Paramormyrops kingsleyae</name>
    <dbReference type="NCBI Taxonomy" id="1676925"/>
    <lineage>
        <taxon>Eukaryota</taxon>
        <taxon>Metazoa</taxon>
        <taxon>Chordata</taxon>
        <taxon>Craniata</taxon>
        <taxon>Vertebrata</taxon>
        <taxon>Euteleostomi</taxon>
        <taxon>Actinopterygii</taxon>
        <taxon>Neopterygii</taxon>
        <taxon>Teleostei</taxon>
        <taxon>Osteoglossocephala</taxon>
        <taxon>Osteoglossomorpha</taxon>
        <taxon>Osteoglossiformes</taxon>
        <taxon>Mormyridae</taxon>
        <taxon>Paramormyrops</taxon>
    </lineage>
</organism>
<dbReference type="InterPro" id="IPR036116">
    <property type="entry name" value="FN3_sf"/>
</dbReference>
<dbReference type="Proteomes" id="UP000261540">
    <property type="component" value="Unplaced"/>
</dbReference>
<dbReference type="AlphaFoldDB" id="A0A3B3RPV5"/>
<dbReference type="InterPro" id="IPR003961">
    <property type="entry name" value="FN3_dom"/>
</dbReference>
<dbReference type="Gene3D" id="2.60.40.10">
    <property type="entry name" value="Immunoglobulins"/>
    <property type="match status" value="3"/>
</dbReference>
<reference evidence="2" key="1">
    <citation type="submission" date="2025-08" db="UniProtKB">
        <authorList>
            <consortium name="Ensembl"/>
        </authorList>
    </citation>
    <scope>IDENTIFICATION</scope>
</reference>
<dbReference type="PROSITE" id="PS50853">
    <property type="entry name" value="FN3"/>
    <property type="match status" value="2"/>
</dbReference>
<dbReference type="CDD" id="cd00063">
    <property type="entry name" value="FN3"/>
    <property type="match status" value="1"/>
</dbReference>
<dbReference type="Ensembl" id="ENSPKIT00000000351.1">
    <property type="protein sequence ID" value="ENSPKIP00000019751.1"/>
    <property type="gene ID" value="ENSPKIG00000004794.1"/>
</dbReference>
<dbReference type="InterPro" id="IPR013783">
    <property type="entry name" value="Ig-like_fold"/>
</dbReference>
<protein>
    <submittedName>
        <fullName evidence="2">Fibronectin type III domain containing 7b</fullName>
    </submittedName>
</protein>
<evidence type="ECO:0000259" key="1">
    <source>
        <dbReference type="PROSITE" id="PS50853"/>
    </source>
</evidence>